<feature type="transmembrane region" description="Helical" evidence="7">
    <location>
        <begin position="6"/>
        <end position="22"/>
    </location>
</feature>
<feature type="transmembrane region" description="Helical" evidence="7">
    <location>
        <begin position="51"/>
        <end position="74"/>
    </location>
</feature>
<keyword evidence="4 7" id="KW-0812">Transmembrane</keyword>
<dbReference type="InterPro" id="IPR035906">
    <property type="entry name" value="MetI-like_sf"/>
</dbReference>
<dbReference type="InterPro" id="IPR051393">
    <property type="entry name" value="ABC_transporter_permease"/>
</dbReference>
<evidence type="ECO:0000256" key="2">
    <source>
        <dbReference type="ARBA" id="ARBA00022448"/>
    </source>
</evidence>
<dbReference type="Gene3D" id="1.10.3720.10">
    <property type="entry name" value="MetI-like"/>
    <property type="match status" value="1"/>
</dbReference>
<dbReference type="GO" id="GO:0005886">
    <property type="term" value="C:plasma membrane"/>
    <property type="evidence" value="ECO:0007669"/>
    <property type="project" value="UniProtKB-SubCell"/>
</dbReference>
<comment type="caution">
    <text evidence="9">The sequence shown here is derived from an EMBL/GenBank/DDBJ whole genome shotgun (WGS) entry which is preliminary data.</text>
</comment>
<keyword evidence="3" id="KW-1003">Cell membrane</keyword>
<feature type="transmembrane region" description="Helical" evidence="7">
    <location>
        <begin position="95"/>
        <end position="120"/>
    </location>
</feature>
<dbReference type="PANTHER" id="PTHR30193">
    <property type="entry name" value="ABC TRANSPORTER PERMEASE PROTEIN"/>
    <property type="match status" value="1"/>
</dbReference>
<evidence type="ECO:0000256" key="1">
    <source>
        <dbReference type="ARBA" id="ARBA00004651"/>
    </source>
</evidence>
<accession>A0A0F8XYI9</accession>
<dbReference type="AlphaFoldDB" id="A0A0F8XYI9"/>
<evidence type="ECO:0000256" key="3">
    <source>
        <dbReference type="ARBA" id="ARBA00022475"/>
    </source>
</evidence>
<dbReference type="InterPro" id="IPR000515">
    <property type="entry name" value="MetI-like"/>
</dbReference>
<evidence type="ECO:0000259" key="8">
    <source>
        <dbReference type="PROSITE" id="PS50928"/>
    </source>
</evidence>
<evidence type="ECO:0000256" key="5">
    <source>
        <dbReference type="ARBA" id="ARBA00022989"/>
    </source>
</evidence>
<dbReference type="PANTHER" id="PTHR30193:SF37">
    <property type="entry name" value="INNER MEMBRANE ABC TRANSPORTER PERMEASE PROTEIN YCJO"/>
    <property type="match status" value="1"/>
</dbReference>
<dbReference type="PROSITE" id="PS50928">
    <property type="entry name" value="ABC_TM1"/>
    <property type="match status" value="1"/>
</dbReference>
<evidence type="ECO:0000313" key="9">
    <source>
        <dbReference type="EMBL" id="KKK47039.1"/>
    </source>
</evidence>
<dbReference type="GO" id="GO:0055085">
    <property type="term" value="P:transmembrane transport"/>
    <property type="evidence" value="ECO:0007669"/>
    <property type="project" value="InterPro"/>
</dbReference>
<gene>
    <name evidence="9" type="ORF">LCGC14_3159200</name>
</gene>
<dbReference type="EMBL" id="LAZR01069780">
    <property type="protein sequence ID" value="KKK47039.1"/>
    <property type="molecule type" value="Genomic_DNA"/>
</dbReference>
<comment type="subcellular location">
    <subcellularLocation>
        <location evidence="1">Cell membrane</location>
        <topology evidence="1">Multi-pass membrane protein</topology>
    </subcellularLocation>
</comment>
<reference evidence="9" key="1">
    <citation type="journal article" date="2015" name="Nature">
        <title>Complex archaea that bridge the gap between prokaryotes and eukaryotes.</title>
        <authorList>
            <person name="Spang A."/>
            <person name="Saw J.H."/>
            <person name="Jorgensen S.L."/>
            <person name="Zaremba-Niedzwiedzka K."/>
            <person name="Martijn J."/>
            <person name="Lind A.E."/>
            <person name="van Eijk R."/>
            <person name="Schleper C."/>
            <person name="Guy L."/>
            <person name="Ettema T.J."/>
        </authorList>
    </citation>
    <scope>NUCLEOTIDE SEQUENCE</scope>
</reference>
<keyword evidence="2" id="KW-0813">Transport</keyword>
<feature type="domain" description="ABC transmembrane type-1" evidence="8">
    <location>
        <begin position="1"/>
        <end position="125"/>
    </location>
</feature>
<feature type="non-terminal residue" evidence="9">
    <location>
        <position position="125"/>
    </location>
</feature>
<evidence type="ECO:0000256" key="6">
    <source>
        <dbReference type="ARBA" id="ARBA00023136"/>
    </source>
</evidence>
<organism evidence="9">
    <name type="scientific">marine sediment metagenome</name>
    <dbReference type="NCBI Taxonomy" id="412755"/>
    <lineage>
        <taxon>unclassified sequences</taxon>
        <taxon>metagenomes</taxon>
        <taxon>ecological metagenomes</taxon>
    </lineage>
</organism>
<keyword evidence="6 7" id="KW-0472">Membrane</keyword>
<sequence length="125" mass="14006">MFILYIPVFTSGVIITSVWRWIYGSRDGLLNWILGLDVIWLLHRWTAIPAIGSILVVSNLGFYVIVFTVALTAINKEITDAAKIDGASGGQIRRFILVPIMRPMILLMLLLSSIGAFLVWNTIQM</sequence>
<evidence type="ECO:0000256" key="4">
    <source>
        <dbReference type="ARBA" id="ARBA00022692"/>
    </source>
</evidence>
<dbReference type="SUPFAM" id="SSF161098">
    <property type="entry name" value="MetI-like"/>
    <property type="match status" value="1"/>
</dbReference>
<evidence type="ECO:0000256" key="7">
    <source>
        <dbReference type="SAM" id="Phobius"/>
    </source>
</evidence>
<dbReference type="Pfam" id="PF00528">
    <property type="entry name" value="BPD_transp_1"/>
    <property type="match status" value="1"/>
</dbReference>
<protein>
    <recommendedName>
        <fullName evidence="8">ABC transmembrane type-1 domain-containing protein</fullName>
    </recommendedName>
</protein>
<proteinExistence type="predicted"/>
<keyword evidence="5 7" id="KW-1133">Transmembrane helix</keyword>
<name>A0A0F8XYI9_9ZZZZ</name>